<proteinExistence type="predicted"/>
<accession>X7ZWV3</accession>
<gene>
    <name evidence="1" type="ORF">I553_5104</name>
</gene>
<sequence length="40" mass="4365">MFLVIKVAHKLIELFKQIPEVLLAATEGGAQCLDDVLNLA</sequence>
<dbReference type="PATRIC" id="fig|1299334.3.peg.7066"/>
<protein>
    <submittedName>
        <fullName evidence="1">Uncharacterized protein</fullName>
    </submittedName>
</protein>
<dbReference type="EMBL" id="JAOB01000069">
    <property type="protein sequence ID" value="EUA23115.1"/>
    <property type="molecule type" value="Genomic_DNA"/>
</dbReference>
<reference evidence="1" key="1">
    <citation type="submission" date="2014-01" db="EMBL/GenBank/DDBJ databases">
        <authorList>
            <person name="Brown-Elliot B."/>
            <person name="Wallace R."/>
            <person name="Lenaerts A."/>
            <person name="Ordway D."/>
            <person name="DeGroote M.A."/>
            <person name="Parker T."/>
            <person name="Sizemore C."/>
            <person name="Tallon L.J."/>
            <person name="Sadzewicz L.K."/>
            <person name="Sengamalay N."/>
            <person name="Fraser C.M."/>
            <person name="Hine E."/>
            <person name="Shefchek K.A."/>
            <person name="Das S.P."/>
            <person name="Tettelin H."/>
        </authorList>
    </citation>
    <scope>NUCLEOTIDE SEQUENCE [LARGE SCALE GENOMIC DNA]</scope>
    <source>
        <strain evidence="1">4042</strain>
    </source>
</reference>
<organism evidence="1">
    <name type="scientific">Mycobacterium xenopi 4042</name>
    <dbReference type="NCBI Taxonomy" id="1299334"/>
    <lineage>
        <taxon>Bacteria</taxon>
        <taxon>Bacillati</taxon>
        <taxon>Actinomycetota</taxon>
        <taxon>Actinomycetes</taxon>
        <taxon>Mycobacteriales</taxon>
        <taxon>Mycobacteriaceae</taxon>
        <taxon>Mycobacterium</taxon>
    </lineage>
</organism>
<evidence type="ECO:0000313" key="1">
    <source>
        <dbReference type="EMBL" id="EUA23115.1"/>
    </source>
</evidence>
<comment type="caution">
    <text evidence="1">The sequence shown here is derived from an EMBL/GenBank/DDBJ whole genome shotgun (WGS) entry which is preliminary data.</text>
</comment>
<dbReference type="AlphaFoldDB" id="X7ZWV3"/>
<name>X7ZWV3_MYCXE</name>